<gene>
    <name evidence="1" type="ORF">BC936DRAFT_148303</name>
</gene>
<evidence type="ECO:0000313" key="2">
    <source>
        <dbReference type="Proteomes" id="UP000268093"/>
    </source>
</evidence>
<protein>
    <submittedName>
        <fullName evidence="1">Uncharacterized protein</fullName>
    </submittedName>
</protein>
<dbReference type="EMBL" id="RBNI01007451">
    <property type="protein sequence ID" value="RUP45333.1"/>
    <property type="molecule type" value="Genomic_DNA"/>
</dbReference>
<keyword evidence="2" id="KW-1185">Reference proteome</keyword>
<dbReference type="Proteomes" id="UP000268093">
    <property type="component" value="Unassembled WGS sequence"/>
</dbReference>
<proteinExistence type="predicted"/>
<organism evidence="1 2">
    <name type="scientific">Jimgerdemannia flammicorona</name>
    <dbReference type="NCBI Taxonomy" id="994334"/>
    <lineage>
        <taxon>Eukaryota</taxon>
        <taxon>Fungi</taxon>
        <taxon>Fungi incertae sedis</taxon>
        <taxon>Mucoromycota</taxon>
        <taxon>Mucoromycotina</taxon>
        <taxon>Endogonomycetes</taxon>
        <taxon>Endogonales</taxon>
        <taxon>Endogonaceae</taxon>
        <taxon>Jimgerdemannia</taxon>
    </lineage>
</organism>
<dbReference type="AlphaFoldDB" id="A0A433D3H4"/>
<evidence type="ECO:0000313" key="1">
    <source>
        <dbReference type="EMBL" id="RUP45333.1"/>
    </source>
</evidence>
<reference evidence="1 2" key="1">
    <citation type="journal article" date="2018" name="New Phytol.">
        <title>Phylogenomics of Endogonaceae and evolution of mycorrhizas within Mucoromycota.</title>
        <authorList>
            <person name="Chang Y."/>
            <person name="Desiro A."/>
            <person name="Na H."/>
            <person name="Sandor L."/>
            <person name="Lipzen A."/>
            <person name="Clum A."/>
            <person name="Barry K."/>
            <person name="Grigoriev I.V."/>
            <person name="Martin F.M."/>
            <person name="Stajich J.E."/>
            <person name="Smith M.E."/>
            <person name="Bonito G."/>
            <person name="Spatafora J.W."/>
        </authorList>
    </citation>
    <scope>NUCLEOTIDE SEQUENCE [LARGE SCALE GENOMIC DNA]</scope>
    <source>
        <strain evidence="1 2">GMNB39</strain>
    </source>
</reference>
<name>A0A433D3H4_9FUNG</name>
<comment type="caution">
    <text evidence="1">The sequence shown here is derived from an EMBL/GenBank/DDBJ whole genome shotgun (WGS) entry which is preliminary data.</text>
</comment>
<accession>A0A433D3H4</accession>
<sequence>MLMSTISSDLLTAANNISQNLAMPSDNNDPNVDLEVRRFLDPLTEQYILQFLSVFLGFFS</sequence>